<dbReference type="Proteomes" id="UP001497472">
    <property type="component" value="Unassembled WGS sequence"/>
</dbReference>
<evidence type="ECO:0000256" key="2">
    <source>
        <dbReference type="ARBA" id="ARBA00022692"/>
    </source>
</evidence>
<evidence type="ECO:0000256" key="6">
    <source>
        <dbReference type="SAM" id="Phobius"/>
    </source>
</evidence>
<keyword evidence="5" id="KW-0325">Glycoprotein</keyword>
<comment type="subcellular location">
    <subcellularLocation>
        <location evidence="1">Membrane</location>
        <topology evidence="1">Multi-pass membrane protein</topology>
    </subcellularLocation>
</comment>
<gene>
    <name evidence="7" type="ORF">LNINA_LOCUS11894</name>
</gene>
<keyword evidence="8" id="KW-1185">Reference proteome</keyword>
<dbReference type="Gene3D" id="1.20.1640.10">
    <property type="entry name" value="Multidrug efflux transporter AcrB transmembrane domain"/>
    <property type="match status" value="1"/>
</dbReference>
<reference evidence="7 8" key="1">
    <citation type="submission" date="2023-11" db="EMBL/GenBank/DDBJ databases">
        <authorList>
            <person name="Okamura Y."/>
        </authorList>
    </citation>
    <scope>NUCLEOTIDE SEQUENCE [LARGE SCALE GENOMIC DNA]</scope>
</reference>
<feature type="transmembrane region" description="Helical" evidence="6">
    <location>
        <begin position="117"/>
        <end position="136"/>
    </location>
</feature>
<evidence type="ECO:0000256" key="4">
    <source>
        <dbReference type="ARBA" id="ARBA00023136"/>
    </source>
</evidence>
<comment type="caution">
    <text evidence="7">The sequence shown here is derived from an EMBL/GenBank/DDBJ whole genome shotgun (WGS) entry which is preliminary data.</text>
</comment>
<feature type="transmembrane region" description="Helical" evidence="6">
    <location>
        <begin position="45"/>
        <end position="68"/>
    </location>
</feature>
<evidence type="ECO:0000256" key="1">
    <source>
        <dbReference type="ARBA" id="ARBA00004141"/>
    </source>
</evidence>
<name>A0AAV1JX29_9NEOP</name>
<evidence type="ECO:0000256" key="5">
    <source>
        <dbReference type="ARBA" id="ARBA00023180"/>
    </source>
</evidence>
<dbReference type="GO" id="GO:0016020">
    <property type="term" value="C:membrane"/>
    <property type="evidence" value="ECO:0007669"/>
    <property type="project" value="UniProtKB-SubCell"/>
</dbReference>
<feature type="transmembrane region" description="Helical" evidence="6">
    <location>
        <begin position="148"/>
        <end position="172"/>
    </location>
</feature>
<dbReference type="GO" id="GO:0007224">
    <property type="term" value="P:smoothened signaling pathway"/>
    <property type="evidence" value="ECO:0007669"/>
    <property type="project" value="TreeGrafter"/>
</dbReference>
<sequence length="251" mass="26799">MANGWFVSDLQFYDLQRTLASGTVMALLLSAALGFIVLIPSTFNLVVSICALVAMIFSSTATIAILVLSGWKLNILESVSISTSAGLAVDFSLHYALSYTNASGTKSARVKYALSTSSGPTAAAAFTSGLAGIFLLRSNLLPYSQIGMFLALIMSISWLYATFFLCSLLQIFGRSSSKDIVPEEKKTASRVSSICSGVPNIESHELEHLADSNRTNITHSHSPSNLSATTVVLHEDFENKAGKTTVNLVND</sequence>
<accession>A0AAV1JX29</accession>
<dbReference type="SUPFAM" id="SSF82866">
    <property type="entry name" value="Multidrug efflux transporter AcrB transmembrane domain"/>
    <property type="match status" value="1"/>
</dbReference>
<feature type="transmembrane region" description="Helical" evidence="6">
    <location>
        <begin position="75"/>
        <end position="97"/>
    </location>
</feature>
<dbReference type="PANTHER" id="PTHR45951:SF3">
    <property type="entry name" value="PROTEIN DISPATCHED"/>
    <property type="match status" value="1"/>
</dbReference>
<evidence type="ECO:0000313" key="7">
    <source>
        <dbReference type="EMBL" id="CAK1552865.1"/>
    </source>
</evidence>
<dbReference type="EMBL" id="CAVLEF010000163">
    <property type="protein sequence ID" value="CAK1552865.1"/>
    <property type="molecule type" value="Genomic_DNA"/>
</dbReference>
<evidence type="ECO:0000256" key="3">
    <source>
        <dbReference type="ARBA" id="ARBA00022989"/>
    </source>
</evidence>
<organism evidence="7 8">
    <name type="scientific">Leptosia nina</name>
    <dbReference type="NCBI Taxonomy" id="320188"/>
    <lineage>
        <taxon>Eukaryota</taxon>
        <taxon>Metazoa</taxon>
        <taxon>Ecdysozoa</taxon>
        <taxon>Arthropoda</taxon>
        <taxon>Hexapoda</taxon>
        <taxon>Insecta</taxon>
        <taxon>Pterygota</taxon>
        <taxon>Neoptera</taxon>
        <taxon>Endopterygota</taxon>
        <taxon>Lepidoptera</taxon>
        <taxon>Glossata</taxon>
        <taxon>Ditrysia</taxon>
        <taxon>Papilionoidea</taxon>
        <taxon>Pieridae</taxon>
        <taxon>Pierinae</taxon>
        <taxon>Leptosia</taxon>
    </lineage>
</organism>
<dbReference type="InterPro" id="IPR052081">
    <property type="entry name" value="Dispatched_Hh_regulator"/>
</dbReference>
<dbReference type="AlphaFoldDB" id="A0AAV1JX29"/>
<proteinExistence type="predicted"/>
<keyword evidence="4 6" id="KW-0472">Membrane</keyword>
<dbReference type="GO" id="GO:0022857">
    <property type="term" value="F:transmembrane transporter activity"/>
    <property type="evidence" value="ECO:0007669"/>
    <property type="project" value="TreeGrafter"/>
</dbReference>
<protein>
    <submittedName>
        <fullName evidence="7">Uncharacterized protein</fullName>
    </submittedName>
</protein>
<keyword evidence="2 6" id="KW-0812">Transmembrane</keyword>
<dbReference type="PANTHER" id="PTHR45951">
    <property type="entry name" value="PROTEIN DISPATCHED-RELATED"/>
    <property type="match status" value="1"/>
</dbReference>
<evidence type="ECO:0000313" key="8">
    <source>
        <dbReference type="Proteomes" id="UP001497472"/>
    </source>
</evidence>
<keyword evidence="3 6" id="KW-1133">Transmembrane helix</keyword>
<feature type="transmembrane region" description="Helical" evidence="6">
    <location>
        <begin position="19"/>
        <end position="39"/>
    </location>
</feature>